<feature type="compositionally biased region" description="Basic and acidic residues" evidence="1">
    <location>
        <begin position="679"/>
        <end position="697"/>
    </location>
</feature>
<dbReference type="KEGG" id="nlo:107218340"/>
<keyword evidence="2" id="KW-0732">Signal</keyword>
<evidence type="ECO:0000256" key="2">
    <source>
        <dbReference type="SAM" id="SignalP"/>
    </source>
</evidence>
<evidence type="ECO:0000313" key="4">
    <source>
        <dbReference type="RefSeq" id="XP_015511667.2"/>
    </source>
</evidence>
<dbReference type="RefSeq" id="XP_015511667.2">
    <property type="nucleotide sequence ID" value="XM_015656181.2"/>
</dbReference>
<name>A0A6J0BBW5_NEOLC</name>
<feature type="compositionally biased region" description="Basic and acidic residues" evidence="1">
    <location>
        <begin position="711"/>
        <end position="721"/>
    </location>
</feature>
<protein>
    <submittedName>
        <fullName evidence="4">Uncharacterized protein LOC107218340</fullName>
    </submittedName>
</protein>
<feature type="compositionally biased region" description="Polar residues" evidence="1">
    <location>
        <begin position="826"/>
        <end position="835"/>
    </location>
</feature>
<feature type="compositionally biased region" description="Low complexity" evidence="1">
    <location>
        <begin position="771"/>
        <end position="780"/>
    </location>
</feature>
<feature type="compositionally biased region" description="Low complexity" evidence="1">
    <location>
        <begin position="804"/>
        <end position="813"/>
    </location>
</feature>
<dbReference type="OrthoDB" id="7669618at2759"/>
<feature type="signal peptide" evidence="2">
    <location>
        <begin position="1"/>
        <end position="20"/>
    </location>
</feature>
<feature type="compositionally biased region" description="Basic and acidic residues" evidence="1">
    <location>
        <begin position="507"/>
        <end position="516"/>
    </location>
</feature>
<dbReference type="AlphaFoldDB" id="A0A6J0BBW5"/>
<gene>
    <name evidence="4" type="primary">LOC107218340</name>
</gene>
<dbReference type="Proteomes" id="UP000829291">
    <property type="component" value="Chromosome 6"/>
</dbReference>
<dbReference type="GeneID" id="107218340"/>
<feature type="chain" id="PRO_5045666316" evidence="2">
    <location>
        <begin position="21"/>
        <end position="886"/>
    </location>
</feature>
<feature type="region of interest" description="Disordered" evidence="1">
    <location>
        <begin position="63"/>
        <end position="100"/>
    </location>
</feature>
<feature type="compositionally biased region" description="Basic and acidic residues" evidence="1">
    <location>
        <begin position="536"/>
        <end position="558"/>
    </location>
</feature>
<accession>A0A6J0BBW5</accession>
<dbReference type="InParanoid" id="A0A6J0BBW5"/>
<feature type="compositionally biased region" description="Polar residues" evidence="1">
    <location>
        <begin position="63"/>
        <end position="80"/>
    </location>
</feature>
<feature type="compositionally biased region" description="Polar residues" evidence="1">
    <location>
        <begin position="88"/>
        <end position="100"/>
    </location>
</feature>
<feature type="compositionally biased region" description="Basic and acidic residues" evidence="1">
    <location>
        <begin position="836"/>
        <end position="849"/>
    </location>
</feature>
<evidence type="ECO:0000256" key="1">
    <source>
        <dbReference type="SAM" id="MobiDB-lite"/>
    </source>
</evidence>
<evidence type="ECO:0000313" key="3">
    <source>
        <dbReference type="Proteomes" id="UP000829291"/>
    </source>
</evidence>
<organism evidence="4">
    <name type="scientific">Neodiprion lecontei</name>
    <name type="common">Redheaded pine sawfly</name>
    <dbReference type="NCBI Taxonomy" id="441921"/>
    <lineage>
        <taxon>Eukaryota</taxon>
        <taxon>Metazoa</taxon>
        <taxon>Ecdysozoa</taxon>
        <taxon>Arthropoda</taxon>
        <taxon>Hexapoda</taxon>
        <taxon>Insecta</taxon>
        <taxon>Pterygota</taxon>
        <taxon>Neoptera</taxon>
        <taxon>Endopterygota</taxon>
        <taxon>Hymenoptera</taxon>
        <taxon>Tenthredinoidea</taxon>
        <taxon>Diprionidae</taxon>
        <taxon>Diprioninae</taxon>
        <taxon>Neodiprion</taxon>
    </lineage>
</organism>
<proteinExistence type="predicted"/>
<sequence>MGTMLAYSAALLFAAAIAAASNDAVASTGSPTASVASSVDAAEATGPKLKRGIVQIGTKSWASQNSYPSKSVNPSTSPTAASPIGGQYIQQGSSPESTAAYSPAKIYDQKITYNNQNAGAQQASPYTSQSYTAAKENYNGNAGQGYGNVGYSAPQNHGIPNQAENSGYTAVFTPQIQPVAAQNAPNFGRLQNAQPLTGLSQAQNAQSGQIQSAGIFNTPYYTIFTTGAAPVENQQNAGFLQAPFEQQEAQKSQVTYAPNHQTVSYIDPSLFSYPTQEATSYTQASPYFLQPSPALAASSQVQQNAPKTNIPEQRSSDFSQMYAPYHQSASNFIPAVQQSASLGPVTVDFEGKKIPLPLLQLQSAKDFPGFAQVIHSQPIALETASPAQAQTEFNFLADFTKSLTPNLLPFLNNQQPSQPQVIPVKSANGSPQFPQYKGASINTGLGYNQERPAAGSYQHIKSQPQLQFGGKPALPVVPTAPAAPAVPVIRPVSSVVHHPSVSGRPLGENRDDVEIIKKKKPPAPDPHDFDEDEVDEGYRAIEREYGPQHDDVEDESPHRGSYVKESSAESDFKPSTGYPFESYEDKFGRYSKPSSDEEAEDDGPSSRYHHHSSADDDDDYDGHSTTHHANYRSPQSRPSRYEYPGEESRKNERQEQAEEEGELAAFNSYGQDFEQEFEDSYKRELPQSKYVHVKEVPEIEGTEPVTRYNSKSKESRHQAHEEEPEESRNYGSHSSQKYRKGPKSGDSEGYGSNVRSYNRSPKVIHEDSFGYKSPKSQQYSKYKKSPTGDSYSAVKKSPKKESYVKSSRSSYKSPENDNGYEKGDSYSYSTGSAWKSDNKKAPESRDYHGHASTAVKTLAQPDSSFSFDAFAIDPSSPKIVHDLTGI</sequence>
<reference evidence="4" key="1">
    <citation type="submission" date="2025-08" db="UniProtKB">
        <authorList>
            <consortium name="RefSeq"/>
        </authorList>
    </citation>
    <scope>IDENTIFICATION</scope>
    <source>
        <tissue evidence="4">Thorax and Abdomen</tissue>
    </source>
</reference>
<keyword evidence="3" id="KW-1185">Reference proteome</keyword>
<feature type="region of interest" description="Disordered" evidence="1">
    <location>
        <begin position="497"/>
        <end position="854"/>
    </location>
</feature>
<feature type="compositionally biased region" description="Basic and acidic residues" evidence="1">
    <location>
        <begin position="646"/>
        <end position="656"/>
    </location>
</feature>